<keyword evidence="5" id="KW-0472">Membrane</keyword>
<reference evidence="7" key="1">
    <citation type="submission" date="2018-11" db="EMBL/GenBank/DDBJ databases">
        <title>Chitinophaga lutea sp.nov., isolate from arsenic contaminated soil.</title>
        <authorList>
            <person name="Zong Y."/>
        </authorList>
    </citation>
    <scope>NUCLEOTIDE SEQUENCE [LARGE SCALE GENOMIC DNA]</scope>
    <source>
        <strain evidence="7">YLT18</strain>
    </source>
</reference>
<name>A0A3N4MDX8_9BACT</name>
<keyword evidence="7" id="KW-1185">Reference proteome</keyword>
<dbReference type="GO" id="GO:0016020">
    <property type="term" value="C:membrane"/>
    <property type="evidence" value="ECO:0007669"/>
    <property type="project" value="UniProtKB-SubCell"/>
</dbReference>
<dbReference type="EMBL" id="RMBX01000022">
    <property type="protein sequence ID" value="RPD37909.1"/>
    <property type="molecule type" value="Genomic_DNA"/>
</dbReference>
<evidence type="ECO:0000256" key="1">
    <source>
        <dbReference type="ARBA" id="ARBA00004167"/>
    </source>
</evidence>
<evidence type="ECO:0000256" key="2">
    <source>
        <dbReference type="ARBA" id="ARBA00008854"/>
    </source>
</evidence>
<evidence type="ECO:0000256" key="4">
    <source>
        <dbReference type="ARBA" id="ARBA00022989"/>
    </source>
</evidence>
<comment type="caution">
    <text evidence="6">The sequence shown here is derived from an EMBL/GenBank/DDBJ whole genome shotgun (WGS) entry which is preliminary data.</text>
</comment>
<dbReference type="Gene3D" id="1.20.1440.20">
    <property type="entry name" value="LemA-like domain"/>
    <property type="match status" value="1"/>
</dbReference>
<dbReference type="SUPFAM" id="SSF140478">
    <property type="entry name" value="LemA-like"/>
    <property type="match status" value="1"/>
</dbReference>
<evidence type="ECO:0000313" key="6">
    <source>
        <dbReference type="EMBL" id="RPD37909.1"/>
    </source>
</evidence>
<comment type="subcellular location">
    <subcellularLocation>
        <location evidence="1">Membrane</location>
        <topology evidence="1">Single-pass membrane protein</topology>
    </subcellularLocation>
</comment>
<dbReference type="AlphaFoldDB" id="A0A3N4MDX8"/>
<dbReference type="InterPro" id="IPR007156">
    <property type="entry name" value="MamQ_LemA"/>
</dbReference>
<sequence>MKTGIIVIIVLVLLGFFGCSKYNGLVKKDEVVQKAWGNVETQYQRRADLVDNLVSTVKGSANFEQETLTRVIEARAKATSVQINANDLTPEKIQQFQQAQGELGGALSRLLVSVEKYPELRTTEQFQTLMAQLEGTENRIAVSRNDFNGAVNEFNSSVRTFPNNIIAGLGGFSAKGYFKAAEGSDKAPKVDFGK</sequence>
<organism evidence="6 7">
    <name type="scientific">Chitinophaga barathri</name>
    <dbReference type="NCBI Taxonomy" id="1647451"/>
    <lineage>
        <taxon>Bacteria</taxon>
        <taxon>Pseudomonadati</taxon>
        <taxon>Bacteroidota</taxon>
        <taxon>Chitinophagia</taxon>
        <taxon>Chitinophagales</taxon>
        <taxon>Chitinophagaceae</taxon>
        <taxon>Chitinophaga</taxon>
    </lineage>
</organism>
<protein>
    <submittedName>
        <fullName evidence="6">LemA family protein</fullName>
    </submittedName>
</protein>
<comment type="similarity">
    <text evidence="2">Belongs to the LemA family.</text>
</comment>
<gene>
    <name evidence="6" type="ORF">EG028_27550</name>
</gene>
<dbReference type="PANTHER" id="PTHR34478:SF2">
    <property type="entry name" value="MEMBRANE PROTEIN"/>
    <property type="match status" value="1"/>
</dbReference>
<dbReference type="PROSITE" id="PS51257">
    <property type="entry name" value="PROKAR_LIPOPROTEIN"/>
    <property type="match status" value="1"/>
</dbReference>
<proteinExistence type="inferred from homology"/>
<evidence type="ECO:0000313" key="7">
    <source>
        <dbReference type="Proteomes" id="UP000279089"/>
    </source>
</evidence>
<dbReference type="Proteomes" id="UP000279089">
    <property type="component" value="Unassembled WGS sequence"/>
</dbReference>
<dbReference type="OrthoDB" id="9804152at2"/>
<dbReference type="RefSeq" id="WP_120519460.1">
    <property type="nucleotide sequence ID" value="NZ_QXZY01000021.1"/>
</dbReference>
<dbReference type="Pfam" id="PF04011">
    <property type="entry name" value="LemA"/>
    <property type="match status" value="1"/>
</dbReference>
<evidence type="ECO:0000256" key="5">
    <source>
        <dbReference type="ARBA" id="ARBA00023136"/>
    </source>
</evidence>
<keyword evidence="4" id="KW-1133">Transmembrane helix</keyword>
<evidence type="ECO:0000256" key="3">
    <source>
        <dbReference type="ARBA" id="ARBA00022692"/>
    </source>
</evidence>
<dbReference type="InterPro" id="IPR023353">
    <property type="entry name" value="LemA-like_dom_sf"/>
</dbReference>
<accession>A0A3N4MDX8</accession>
<keyword evidence="3" id="KW-0812">Transmembrane</keyword>
<dbReference type="PANTHER" id="PTHR34478">
    <property type="entry name" value="PROTEIN LEMA"/>
    <property type="match status" value="1"/>
</dbReference>